<feature type="domain" description="HTH gntR-type" evidence="6">
    <location>
        <begin position="20"/>
        <end position="88"/>
    </location>
</feature>
<dbReference type="PANTHER" id="PTHR44846">
    <property type="entry name" value="MANNOSYL-D-GLYCERATE TRANSPORT/METABOLISM SYSTEM REPRESSOR MNGR-RELATED"/>
    <property type="match status" value="1"/>
</dbReference>
<dbReference type="InterPro" id="IPR050679">
    <property type="entry name" value="Bact_HTH_transcr_reg"/>
</dbReference>
<dbReference type="InterPro" id="IPR000524">
    <property type="entry name" value="Tscrpt_reg_HTH_GntR"/>
</dbReference>
<dbReference type="SUPFAM" id="SSF51182">
    <property type="entry name" value="RmlC-like cupins"/>
    <property type="match status" value="1"/>
</dbReference>
<gene>
    <name evidence="7" type="primary">yvoA_4</name>
    <name evidence="7" type="ORF">NCTC11694_02662</name>
</gene>
<dbReference type="NCBIfam" id="TIGR02018">
    <property type="entry name" value="his_ut_repres"/>
    <property type="match status" value="1"/>
</dbReference>
<dbReference type="PRINTS" id="PR00035">
    <property type="entry name" value="HTHGNTR"/>
</dbReference>
<dbReference type="GO" id="GO:0045892">
    <property type="term" value="P:negative regulation of DNA-templated transcription"/>
    <property type="evidence" value="ECO:0007669"/>
    <property type="project" value="UniProtKB-UniRule"/>
</dbReference>
<dbReference type="EMBL" id="UGJR01000002">
    <property type="protein sequence ID" value="STR41479.1"/>
    <property type="molecule type" value="Genomic_DNA"/>
</dbReference>
<comment type="caution">
    <text evidence="7">The sequence shown here is derived from an EMBL/GenBank/DDBJ whole genome shotgun (WGS) entry which is preliminary data.</text>
</comment>
<dbReference type="InterPro" id="IPR010282">
    <property type="entry name" value="Uncharacterised_HutD/Ves"/>
</dbReference>
<proteinExistence type="predicted"/>
<dbReference type="AlphaFoldDB" id="A0A7H4LZA3"/>
<sequence length="438" mass="48525">MARNDLSNSDSMDELLEHPAPFYERVKAMIKTKIHSGAWPANYRVPSESELVTLFGYSRMTINRALRELTAEGLLVRMQGVGTFVAEIRGQSALLDINNIADEIASRGHRHHARVFRLTEIEADAQQAFSFGMQQGCGLYHSLICHYENGVPVMLEDRLVNMQVVPDYLQQDFTRITPNAYLSSIAPIVEGEHVIEAVNVTRAECVYLEIDEHTPCLLVNRRTWTGPSGEENRHQRAPGLSRSALPPGREHAQMIRLLPAGLYTEMPWKNGQGVTREVARYPEAGEYDWRISLATIRQPGPFSAFPGYLRNISVLEGSGMYLTIDGQRSALIAPFQALGFNGASGVSCEIVGGPLLDFNVIYREAALRATVSWCGAGTWSHQGGLRILFNAGPALRVSIGDQRYLLEHYDSLLVDEAVALVIQDSPGARLARITLVPL</sequence>
<dbReference type="Gene3D" id="1.10.10.10">
    <property type="entry name" value="Winged helix-like DNA-binding domain superfamily/Winged helix DNA-binding domain"/>
    <property type="match status" value="1"/>
</dbReference>
<keyword evidence="1" id="KW-0805">Transcription regulation</keyword>
<dbReference type="InterPro" id="IPR011663">
    <property type="entry name" value="UTRA"/>
</dbReference>
<evidence type="ECO:0000259" key="6">
    <source>
        <dbReference type="PROSITE" id="PS50949"/>
    </source>
</evidence>
<dbReference type="InterPro" id="IPR010248">
    <property type="entry name" value="His_ut_repres"/>
</dbReference>
<evidence type="ECO:0000256" key="3">
    <source>
        <dbReference type="ARBA" id="ARBA00023163"/>
    </source>
</evidence>
<dbReference type="SMART" id="SM00345">
    <property type="entry name" value="HTH_GNTR"/>
    <property type="match status" value="1"/>
</dbReference>
<dbReference type="InterPro" id="IPR036388">
    <property type="entry name" value="WH-like_DNA-bd_sf"/>
</dbReference>
<dbReference type="SMART" id="SM00866">
    <property type="entry name" value="UTRA"/>
    <property type="match status" value="1"/>
</dbReference>
<accession>A0A7H4LZA3</accession>
<organism evidence="7 8">
    <name type="scientific">Klebsiella michiganensis</name>
    <dbReference type="NCBI Taxonomy" id="1134687"/>
    <lineage>
        <taxon>Bacteria</taxon>
        <taxon>Pseudomonadati</taxon>
        <taxon>Pseudomonadota</taxon>
        <taxon>Gammaproteobacteria</taxon>
        <taxon>Enterobacterales</taxon>
        <taxon>Enterobacteriaceae</taxon>
        <taxon>Klebsiella/Raoultella group</taxon>
        <taxon>Klebsiella</taxon>
    </lineage>
</organism>
<evidence type="ECO:0000256" key="4">
    <source>
        <dbReference type="NCBIfam" id="TIGR02018"/>
    </source>
</evidence>
<dbReference type="FunFam" id="1.10.10.10:FF:000079">
    <property type="entry name" value="GntR family transcriptional regulator"/>
    <property type="match status" value="1"/>
</dbReference>
<dbReference type="GO" id="GO:0003700">
    <property type="term" value="F:DNA-binding transcription factor activity"/>
    <property type="evidence" value="ECO:0007669"/>
    <property type="project" value="UniProtKB-UniRule"/>
</dbReference>
<dbReference type="SUPFAM" id="SSF64288">
    <property type="entry name" value="Chorismate lyase-like"/>
    <property type="match status" value="1"/>
</dbReference>
<dbReference type="Proteomes" id="UP000255050">
    <property type="component" value="Unassembled WGS sequence"/>
</dbReference>
<reference evidence="7 8" key="1">
    <citation type="submission" date="2018-06" db="EMBL/GenBank/DDBJ databases">
        <authorList>
            <consortium name="Pathogen Informatics"/>
            <person name="Doyle S."/>
        </authorList>
    </citation>
    <scope>NUCLEOTIDE SEQUENCE [LARGE SCALE GENOMIC DNA]</scope>
    <source>
        <strain evidence="7 8">NCTC11694</strain>
    </source>
</reference>
<dbReference type="InterPro" id="IPR011051">
    <property type="entry name" value="RmlC_Cupin_sf"/>
</dbReference>
<dbReference type="GO" id="GO:0006547">
    <property type="term" value="P:L-histidine metabolic process"/>
    <property type="evidence" value="ECO:0007669"/>
    <property type="project" value="UniProtKB-UniRule"/>
</dbReference>
<dbReference type="PANTHER" id="PTHR44846:SF16">
    <property type="entry name" value="TRANSCRIPTIONAL REGULATOR PHNF-RELATED"/>
    <property type="match status" value="1"/>
</dbReference>
<evidence type="ECO:0000256" key="1">
    <source>
        <dbReference type="ARBA" id="ARBA00023015"/>
    </source>
</evidence>
<dbReference type="Gene3D" id="3.40.1410.10">
    <property type="entry name" value="Chorismate lyase-like"/>
    <property type="match status" value="1"/>
</dbReference>
<evidence type="ECO:0000313" key="8">
    <source>
        <dbReference type="Proteomes" id="UP000255050"/>
    </source>
</evidence>
<name>A0A7H4LZA3_9ENTR</name>
<evidence type="ECO:0000313" key="7">
    <source>
        <dbReference type="EMBL" id="STR41479.1"/>
    </source>
</evidence>
<dbReference type="SUPFAM" id="SSF46785">
    <property type="entry name" value="Winged helix' DNA-binding domain"/>
    <property type="match status" value="1"/>
</dbReference>
<keyword evidence="3" id="KW-0804">Transcription</keyword>
<dbReference type="InterPro" id="IPR014710">
    <property type="entry name" value="RmlC-like_jellyroll"/>
</dbReference>
<dbReference type="GO" id="GO:0003677">
    <property type="term" value="F:DNA binding"/>
    <property type="evidence" value="ECO:0007669"/>
    <property type="project" value="UniProtKB-UniRule"/>
</dbReference>
<dbReference type="InterPro" id="IPR036390">
    <property type="entry name" value="WH_DNA-bd_sf"/>
</dbReference>
<dbReference type="Pfam" id="PF00392">
    <property type="entry name" value="GntR"/>
    <property type="match status" value="1"/>
</dbReference>
<dbReference type="PROSITE" id="PS50949">
    <property type="entry name" value="HTH_GNTR"/>
    <property type="match status" value="1"/>
</dbReference>
<dbReference type="Gene3D" id="2.60.120.10">
    <property type="entry name" value="Jelly Rolls"/>
    <property type="match status" value="1"/>
</dbReference>
<dbReference type="Pfam" id="PF05962">
    <property type="entry name" value="HutD"/>
    <property type="match status" value="1"/>
</dbReference>
<evidence type="ECO:0000256" key="5">
    <source>
        <dbReference type="SAM" id="MobiDB-lite"/>
    </source>
</evidence>
<dbReference type="CDD" id="cd07377">
    <property type="entry name" value="WHTH_GntR"/>
    <property type="match status" value="1"/>
</dbReference>
<keyword evidence="2" id="KW-0238">DNA-binding</keyword>
<protein>
    <recommendedName>
        <fullName evidence="4">Histidine utilization repressor</fullName>
    </recommendedName>
</protein>
<dbReference type="InterPro" id="IPR028978">
    <property type="entry name" value="Chorismate_lyase_/UTRA_dom_sf"/>
</dbReference>
<feature type="region of interest" description="Disordered" evidence="5">
    <location>
        <begin position="226"/>
        <end position="246"/>
    </location>
</feature>
<evidence type="ECO:0000256" key="2">
    <source>
        <dbReference type="ARBA" id="ARBA00023125"/>
    </source>
</evidence>
<dbReference type="Pfam" id="PF07702">
    <property type="entry name" value="UTRA"/>
    <property type="match status" value="1"/>
</dbReference>
<dbReference type="CDD" id="cd20293">
    <property type="entry name" value="cupin_HutD_N"/>
    <property type="match status" value="1"/>
</dbReference>